<dbReference type="EMBL" id="RJMB01000033">
    <property type="protein sequence ID" value="RNL81533.1"/>
    <property type="molecule type" value="Genomic_DNA"/>
</dbReference>
<sequence length="397" mass="41177">MSATTPAPTRTGPGGPSPVTPGLGDLWRRARGPLAFLGGLVLLAVMLSLGAERTNEGVLDPEGPNPEGTRALAEILRERGSDVTVARGTEEALVAAGSGTVTIVAHSHRLLPEELDQLAGSPGDLVLIQPTTQALDRLAPGVHVVDRAEAPGATLSPDCDLPAARTAGEADTGGELYATDGETEAVSCYPSGDGVSIVQVPRDGGVTTVLGTGAPLTNEHLAGQGNAALALNLVGERDAVWFLPDVPTHAERATLWDLLPSALLMALVPFGAGLLLLALWRGRRVGPLVTERLPVVVRSFETTEGRARLYAARRARDRAATALRSGVIERVRPALGLGPEASPESVVTAIAERTGDGPEQLRALLYGDATEEGGDVPDDSALVRLADDLDALEGRLR</sequence>
<gene>
    <name evidence="4" type="ORF">EFW17_22115</name>
</gene>
<evidence type="ECO:0000256" key="1">
    <source>
        <dbReference type="SAM" id="MobiDB-lite"/>
    </source>
</evidence>
<feature type="domain" description="DUF4350" evidence="3">
    <location>
        <begin position="64"/>
        <end position="234"/>
    </location>
</feature>
<feature type="compositionally biased region" description="Low complexity" evidence="1">
    <location>
        <begin position="1"/>
        <end position="11"/>
    </location>
</feature>
<comment type="caution">
    <text evidence="4">The sequence shown here is derived from an EMBL/GenBank/DDBJ whole genome shotgun (WGS) entry which is preliminary data.</text>
</comment>
<dbReference type="Pfam" id="PF14258">
    <property type="entry name" value="DUF4350"/>
    <property type="match status" value="1"/>
</dbReference>
<keyword evidence="2" id="KW-0812">Transmembrane</keyword>
<evidence type="ECO:0000259" key="3">
    <source>
        <dbReference type="Pfam" id="PF14258"/>
    </source>
</evidence>
<feature type="transmembrane region" description="Helical" evidence="2">
    <location>
        <begin position="34"/>
        <end position="51"/>
    </location>
</feature>
<evidence type="ECO:0000313" key="4">
    <source>
        <dbReference type="EMBL" id="RNL81533.1"/>
    </source>
</evidence>
<keyword evidence="2" id="KW-0472">Membrane</keyword>
<keyword evidence="2" id="KW-1133">Transmembrane helix</keyword>
<evidence type="ECO:0000313" key="5">
    <source>
        <dbReference type="Proteomes" id="UP000269198"/>
    </source>
</evidence>
<dbReference type="Proteomes" id="UP000269198">
    <property type="component" value="Unassembled WGS sequence"/>
</dbReference>
<organism evidence="4 5">
    <name type="scientific">Halostreptopolyspora alba</name>
    <dbReference type="NCBI Taxonomy" id="2487137"/>
    <lineage>
        <taxon>Bacteria</taxon>
        <taxon>Bacillati</taxon>
        <taxon>Actinomycetota</taxon>
        <taxon>Actinomycetes</taxon>
        <taxon>Streptosporangiales</taxon>
        <taxon>Nocardiopsidaceae</taxon>
        <taxon>Halostreptopolyspora</taxon>
    </lineage>
</organism>
<proteinExistence type="predicted"/>
<protein>
    <submittedName>
        <fullName evidence="4">DUF4350 domain-containing protein</fullName>
    </submittedName>
</protein>
<evidence type="ECO:0000256" key="2">
    <source>
        <dbReference type="SAM" id="Phobius"/>
    </source>
</evidence>
<dbReference type="InterPro" id="IPR025646">
    <property type="entry name" value="DUF4350"/>
</dbReference>
<keyword evidence="5" id="KW-1185">Reference proteome</keyword>
<dbReference type="OrthoDB" id="5241668at2"/>
<accession>A0A3N0E1B4</accession>
<reference evidence="4 5" key="1">
    <citation type="submission" date="2018-11" db="EMBL/GenBank/DDBJ databases">
        <title>The genome draft of YIM 96095.</title>
        <authorList>
            <person name="Tang S.-K."/>
            <person name="Chunyu W.-X."/>
            <person name="Feng Y.-Z."/>
        </authorList>
    </citation>
    <scope>NUCLEOTIDE SEQUENCE [LARGE SCALE GENOMIC DNA]</scope>
    <source>
        <strain evidence="4 5">YIM 96095</strain>
    </source>
</reference>
<feature type="transmembrane region" description="Helical" evidence="2">
    <location>
        <begin position="258"/>
        <end position="280"/>
    </location>
</feature>
<dbReference type="RefSeq" id="WP_123203372.1">
    <property type="nucleotide sequence ID" value="NZ_RJMB01000033.1"/>
</dbReference>
<dbReference type="AlphaFoldDB" id="A0A3N0E1B4"/>
<name>A0A3N0E1B4_9ACTN</name>
<feature type="region of interest" description="Disordered" evidence="1">
    <location>
        <begin position="1"/>
        <end position="24"/>
    </location>
</feature>